<sequence length="541" mass="59738">MEFADKILKSSAVFTGYEAKPFAGGVAIKGNKILDVLKGDEIDRYRSQETKVYAYGDKLIMPGFVDAHDHLWWGAVADSDHMVDLTSSVSEEDAIEKIKQYARKHPHEKRIRGFGWYPANWNDAPLPTKISLDEAVPDRPAYMNCADAHTGWFNSLALAESGYSADMDLGAGYLGTFENGELNGLVYEPDALAIGWEKMYAFPPDQIKSIVSNFMKGLAKQGVTSLSEMSADDYKDLFHDRYQVFKEMDERGELTSRVHVYTKFMGYTDFQTAGAWKQEFCSDKFRISGLKGFLDGVTSTYTGLLLQPYADRPDTCGDGVPLASQEELNASVAAGNGAGLPVRIHALGDGAVRMALDAFEESIRVNGNHGLVNTIEHIETIDAADLSRFKELGVVASMQGEHLSLEHNEKITRLGKDRCRLEWPFRSLLDAGADLAFGTDFPVVYYNQLPGIWAAVTRKNYDGTLAGVENGETITLAEALTANTLGAAKVYNRDHELGTLEPGKLADVIVLDRNLFEVPEDEIREAKVILTMMDGKITHEA</sequence>
<organism evidence="2 3">
    <name type="scientific">Hominibacterium faecale</name>
    <dbReference type="NCBI Taxonomy" id="2839743"/>
    <lineage>
        <taxon>Bacteria</taxon>
        <taxon>Bacillati</taxon>
        <taxon>Bacillota</taxon>
        <taxon>Clostridia</taxon>
        <taxon>Peptostreptococcales</taxon>
        <taxon>Anaerovoracaceae</taxon>
        <taxon>Hominibacterium</taxon>
    </lineage>
</organism>
<comment type="caution">
    <text evidence="2">The sequence shown here is derived from an EMBL/GenBank/DDBJ whole genome shotgun (WGS) entry which is preliminary data.</text>
</comment>
<dbReference type="InterPro" id="IPR011059">
    <property type="entry name" value="Metal-dep_hydrolase_composite"/>
</dbReference>
<proteinExistence type="predicted"/>
<evidence type="ECO:0000313" key="3">
    <source>
        <dbReference type="Proteomes" id="UP001065549"/>
    </source>
</evidence>
<dbReference type="SUPFAM" id="SSF51338">
    <property type="entry name" value="Composite domain of metallo-dependent hydrolases"/>
    <property type="match status" value="1"/>
</dbReference>
<feature type="domain" description="Amidohydrolase 3" evidence="1">
    <location>
        <begin position="57"/>
        <end position="539"/>
    </location>
</feature>
<dbReference type="Gene3D" id="2.30.40.10">
    <property type="entry name" value="Urease, subunit C, domain 1"/>
    <property type="match status" value="1"/>
</dbReference>
<dbReference type="Pfam" id="PF07969">
    <property type="entry name" value="Amidohydro_3"/>
    <property type="match status" value="1"/>
</dbReference>
<name>A0A9J6QRP4_9FIRM</name>
<dbReference type="Proteomes" id="UP001065549">
    <property type="component" value="Unassembled WGS sequence"/>
</dbReference>
<dbReference type="RefSeq" id="WP_253021138.1">
    <property type="nucleotide sequence ID" value="NZ_JAOSHN010000004.1"/>
</dbReference>
<dbReference type="SUPFAM" id="SSF51556">
    <property type="entry name" value="Metallo-dependent hydrolases"/>
    <property type="match status" value="1"/>
</dbReference>
<dbReference type="Gene3D" id="3.20.20.140">
    <property type="entry name" value="Metal-dependent hydrolases"/>
    <property type="match status" value="1"/>
</dbReference>
<evidence type="ECO:0000259" key="1">
    <source>
        <dbReference type="Pfam" id="PF07969"/>
    </source>
</evidence>
<keyword evidence="3" id="KW-1185">Reference proteome</keyword>
<dbReference type="PANTHER" id="PTHR22642">
    <property type="entry name" value="IMIDAZOLONEPROPIONASE"/>
    <property type="match status" value="1"/>
</dbReference>
<dbReference type="EMBL" id="JAOSHN010000004">
    <property type="protein sequence ID" value="MCU7378754.1"/>
    <property type="molecule type" value="Genomic_DNA"/>
</dbReference>
<dbReference type="GO" id="GO:0016810">
    <property type="term" value="F:hydrolase activity, acting on carbon-nitrogen (but not peptide) bonds"/>
    <property type="evidence" value="ECO:0007669"/>
    <property type="project" value="InterPro"/>
</dbReference>
<dbReference type="Gene3D" id="3.10.310.70">
    <property type="match status" value="1"/>
</dbReference>
<reference evidence="2" key="1">
    <citation type="submission" date="2022-09" db="EMBL/GenBank/DDBJ databases">
        <title>Culturomic study of gut microbiota in children with autism spectrum disorder.</title>
        <authorList>
            <person name="Efimov B.A."/>
            <person name="Chaplin A.V."/>
            <person name="Sokolova S.R."/>
            <person name="Pikina A.P."/>
            <person name="Korzhanova M."/>
            <person name="Belova V."/>
            <person name="Korostin D."/>
        </authorList>
    </citation>
    <scope>NUCLEOTIDE SEQUENCE</scope>
    <source>
        <strain evidence="2">ASD5510</strain>
    </source>
</reference>
<gene>
    <name evidence="2" type="ORF">OBO34_10350</name>
</gene>
<dbReference type="PANTHER" id="PTHR22642:SF2">
    <property type="entry name" value="PROTEIN LONG AFTER FAR-RED 3"/>
    <property type="match status" value="1"/>
</dbReference>
<dbReference type="AlphaFoldDB" id="A0A9J6QRP4"/>
<dbReference type="InterPro" id="IPR013108">
    <property type="entry name" value="Amidohydro_3"/>
</dbReference>
<evidence type="ECO:0000313" key="2">
    <source>
        <dbReference type="EMBL" id="MCU7378754.1"/>
    </source>
</evidence>
<dbReference type="InterPro" id="IPR032466">
    <property type="entry name" value="Metal_Hydrolase"/>
</dbReference>
<dbReference type="InterPro" id="IPR033932">
    <property type="entry name" value="YtcJ-like"/>
</dbReference>
<accession>A0A9J6QRP4</accession>
<protein>
    <submittedName>
        <fullName evidence="2">Amidohydrolase</fullName>
    </submittedName>
</protein>
<dbReference type="CDD" id="cd01300">
    <property type="entry name" value="YtcJ_like"/>
    <property type="match status" value="1"/>
</dbReference>